<name>A0ABX5UQ55_9BURK</name>
<dbReference type="EMBL" id="CP040017">
    <property type="protein sequence ID" value="QCP13420.1"/>
    <property type="molecule type" value="Genomic_DNA"/>
</dbReference>
<dbReference type="PANTHER" id="PTHR10696">
    <property type="entry name" value="GAMMA-BUTYROBETAINE HYDROXYLASE-RELATED"/>
    <property type="match status" value="1"/>
</dbReference>
<evidence type="ECO:0000313" key="5">
    <source>
        <dbReference type="EMBL" id="QCP13420.1"/>
    </source>
</evidence>
<proteinExistence type="predicted"/>
<accession>A0ABX5UQ55</accession>
<dbReference type="InterPro" id="IPR003819">
    <property type="entry name" value="TauD/TfdA-like"/>
</dbReference>
<evidence type="ECO:0000256" key="3">
    <source>
        <dbReference type="ARBA" id="ARBA00023194"/>
    </source>
</evidence>
<keyword evidence="3" id="KW-0045">Antibiotic biosynthesis</keyword>
<dbReference type="Gene3D" id="3.60.130.10">
    <property type="entry name" value="Clavaminate synthase-like"/>
    <property type="match status" value="1"/>
</dbReference>
<feature type="domain" description="TauD/TfdA-like" evidence="4">
    <location>
        <begin position="167"/>
        <end position="396"/>
    </location>
</feature>
<dbReference type="SUPFAM" id="SSF51197">
    <property type="entry name" value="Clavaminate synthase-like"/>
    <property type="match status" value="1"/>
</dbReference>
<dbReference type="GO" id="GO:0051213">
    <property type="term" value="F:dioxygenase activity"/>
    <property type="evidence" value="ECO:0007669"/>
    <property type="project" value="UniProtKB-KW"/>
</dbReference>
<evidence type="ECO:0000259" key="4">
    <source>
        <dbReference type="Pfam" id="PF02668"/>
    </source>
</evidence>
<dbReference type="InterPro" id="IPR042098">
    <property type="entry name" value="TauD-like_sf"/>
</dbReference>
<dbReference type="Proteomes" id="UP000298763">
    <property type="component" value="Chromosome"/>
</dbReference>
<dbReference type="PANTHER" id="PTHR10696:SF56">
    <property type="entry name" value="TAUD_TFDA-LIKE DOMAIN-CONTAINING PROTEIN"/>
    <property type="match status" value="1"/>
</dbReference>
<protein>
    <submittedName>
        <fullName evidence="5">TauD/TfdA family dioxygenase</fullName>
    </submittedName>
</protein>
<evidence type="ECO:0000313" key="6">
    <source>
        <dbReference type="Proteomes" id="UP000298763"/>
    </source>
</evidence>
<organism evidence="5 6">
    <name type="scientific">Pseudoduganella umbonata</name>
    <dbReference type="NCBI Taxonomy" id="864828"/>
    <lineage>
        <taxon>Bacteria</taxon>
        <taxon>Pseudomonadati</taxon>
        <taxon>Pseudomonadota</taxon>
        <taxon>Betaproteobacteria</taxon>
        <taxon>Burkholderiales</taxon>
        <taxon>Oxalobacteraceae</taxon>
        <taxon>Telluria group</taxon>
        <taxon>Pseudoduganella</taxon>
    </lineage>
</organism>
<dbReference type="Pfam" id="PF02668">
    <property type="entry name" value="TauD"/>
    <property type="match status" value="1"/>
</dbReference>
<sequence>MPQSACQTLGLMSRTNLYVSLLRLLKETLMQICNALQSEQSSLWLKGFSTEYFTSKLLPLLRCINNFLKKASGCLRMRSLLPYGNYSSGAFMFSSIEQSGNIAVVQTNFSWGDDLPRIIAIVERHFDDFNGNGFYPHPDEEALQRELLAVPTLRDFAAFMAARKARGLAITGLGLAGLSEAHRNAVLYAIALTQGFPTSTDQRTKRVAWDVRARPGSQSKFVTFSERTGNADMHTDSSFYPMPEEQFLLYVVASARCNGGESLLIDVEDIVAELRKTPAGRAAHALLCEAQVPFRVPSVYAAGDDQIELFYAPVFHADGLAMRWRYDSIEKGLAARPDLATPELVAALRLLNEIVEERAPRFVRQLPDDTLLWADNHRTLHGRAMYTDPGRHLIRIRISTTPNAHRVGPSGISAD</sequence>
<keyword evidence="6" id="KW-1185">Reference proteome</keyword>
<evidence type="ECO:0000256" key="1">
    <source>
        <dbReference type="ARBA" id="ARBA00001954"/>
    </source>
</evidence>
<evidence type="ECO:0000256" key="2">
    <source>
        <dbReference type="ARBA" id="ARBA00023002"/>
    </source>
</evidence>
<comment type="cofactor">
    <cofactor evidence="1">
        <name>Fe(2+)</name>
        <dbReference type="ChEBI" id="CHEBI:29033"/>
    </cofactor>
</comment>
<keyword evidence="5" id="KW-0223">Dioxygenase</keyword>
<gene>
    <name evidence="5" type="ORF">FCL38_25525</name>
</gene>
<keyword evidence="2" id="KW-0560">Oxidoreductase</keyword>
<dbReference type="InterPro" id="IPR050411">
    <property type="entry name" value="AlphaKG_dependent_hydroxylases"/>
</dbReference>
<reference evidence="5 6" key="1">
    <citation type="submission" date="2019-05" db="EMBL/GenBank/DDBJ databases">
        <title>Draft Genome Sequences of Six Type Strains of the Genus Massilia.</title>
        <authorList>
            <person name="Miess H."/>
            <person name="Frediansyhah A."/>
            <person name="Gross H."/>
        </authorList>
    </citation>
    <scope>NUCLEOTIDE SEQUENCE [LARGE SCALE GENOMIC DNA]</scope>
    <source>
        <strain evidence="5 6">DSMZ 26121</strain>
    </source>
</reference>